<keyword evidence="2" id="KW-1185">Reference proteome</keyword>
<evidence type="ECO:0000313" key="2">
    <source>
        <dbReference type="Proteomes" id="UP000054324"/>
    </source>
</evidence>
<dbReference type="KEGG" id="ovi:T265_09301"/>
<dbReference type="EMBL" id="KL596887">
    <property type="protein sequence ID" value="KER22638.1"/>
    <property type="molecule type" value="Genomic_DNA"/>
</dbReference>
<dbReference type="GeneID" id="20323474"/>
<reference evidence="1 2" key="1">
    <citation type="submission" date="2013-11" db="EMBL/GenBank/DDBJ databases">
        <title>Opisthorchis viverrini - life in the bile duct.</title>
        <authorList>
            <person name="Young N.D."/>
            <person name="Nagarajan N."/>
            <person name="Lin S.J."/>
            <person name="Korhonen P.K."/>
            <person name="Jex A.R."/>
            <person name="Hall R.S."/>
            <person name="Safavi-Hemami H."/>
            <person name="Kaewkong W."/>
            <person name="Bertrand D."/>
            <person name="Gao S."/>
            <person name="Seet Q."/>
            <person name="Wongkham S."/>
            <person name="Teh B.T."/>
            <person name="Wongkham C."/>
            <person name="Intapan P.M."/>
            <person name="Maleewong W."/>
            <person name="Yang X."/>
            <person name="Hu M."/>
            <person name="Wang Z."/>
            <person name="Hofmann A."/>
            <person name="Sternberg P.W."/>
            <person name="Tan P."/>
            <person name="Wang J."/>
            <person name="Gasser R.B."/>
        </authorList>
    </citation>
    <scope>NUCLEOTIDE SEQUENCE [LARGE SCALE GENOMIC DNA]</scope>
</reference>
<accession>A0A074Z6E2</accession>
<evidence type="ECO:0000313" key="1">
    <source>
        <dbReference type="EMBL" id="KER22638.1"/>
    </source>
</evidence>
<dbReference type="RefSeq" id="XP_009173594.1">
    <property type="nucleotide sequence ID" value="XM_009175330.1"/>
</dbReference>
<organism evidence="1 2">
    <name type="scientific">Opisthorchis viverrini</name>
    <name type="common">Southeast Asian liver fluke</name>
    <dbReference type="NCBI Taxonomy" id="6198"/>
    <lineage>
        <taxon>Eukaryota</taxon>
        <taxon>Metazoa</taxon>
        <taxon>Spiralia</taxon>
        <taxon>Lophotrochozoa</taxon>
        <taxon>Platyhelminthes</taxon>
        <taxon>Trematoda</taxon>
        <taxon>Digenea</taxon>
        <taxon>Opisthorchiida</taxon>
        <taxon>Opisthorchiata</taxon>
        <taxon>Opisthorchiidae</taxon>
        <taxon>Opisthorchis</taxon>
    </lineage>
</organism>
<dbReference type="Proteomes" id="UP000054324">
    <property type="component" value="Unassembled WGS sequence"/>
</dbReference>
<proteinExistence type="predicted"/>
<dbReference type="AlphaFoldDB" id="A0A074Z6E2"/>
<name>A0A074Z6E2_OPIVI</name>
<protein>
    <submittedName>
        <fullName evidence="1">Uncharacterized protein</fullName>
    </submittedName>
</protein>
<dbReference type="CTD" id="20323474"/>
<gene>
    <name evidence="1" type="ORF">T265_09301</name>
</gene>
<sequence length="71" mass="8204">MSVLYTGRLMIQLTRYSRYRGRHSLPGSLNVMFYLNLNCTKLVGYTDCYSYLVLTGHSNETRVCDVLLQTC</sequence>